<gene>
    <name evidence="1" type="ORF">F443_04168</name>
</gene>
<dbReference type="HOGENOM" id="CLU_1763737_0_0_1"/>
<sequence>ICLRLLKPQSARKLQEPQASVTFSPVHVGLGSASLASAGAWLHTTRSHRRRPRRYVGRFQSRRRPQEIQRLVPANVRREEGQERQRVQLRAARSPKCARKPPTLLCHARHLLVSHALLCLAMKWCITGYDDAGFTVLKLQQQPVWCAS</sequence>
<dbReference type="EMBL" id="ANIZ01000763">
    <property type="protein sequence ID" value="ETI52807.1"/>
    <property type="molecule type" value="Genomic_DNA"/>
</dbReference>
<evidence type="ECO:0000313" key="2">
    <source>
        <dbReference type="Proteomes" id="UP000018721"/>
    </source>
</evidence>
<organism evidence="1 2">
    <name type="scientific">Phytophthora nicotianae P1569</name>
    <dbReference type="NCBI Taxonomy" id="1317065"/>
    <lineage>
        <taxon>Eukaryota</taxon>
        <taxon>Sar</taxon>
        <taxon>Stramenopiles</taxon>
        <taxon>Oomycota</taxon>
        <taxon>Peronosporomycetes</taxon>
        <taxon>Peronosporales</taxon>
        <taxon>Peronosporaceae</taxon>
        <taxon>Phytophthora</taxon>
    </lineage>
</organism>
<feature type="non-terminal residue" evidence="1">
    <location>
        <position position="1"/>
    </location>
</feature>
<keyword evidence="2" id="KW-1185">Reference proteome</keyword>
<comment type="caution">
    <text evidence="1">The sequence shown here is derived from an EMBL/GenBank/DDBJ whole genome shotgun (WGS) entry which is preliminary data.</text>
</comment>
<dbReference type="Proteomes" id="UP000018721">
    <property type="component" value="Unassembled WGS sequence"/>
</dbReference>
<protein>
    <submittedName>
        <fullName evidence="1">Uncharacterized protein</fullName>
    </submittedName>
</protein>
<evidence type="ECO:0000313" key="1">
    <source>
        <dbReference type="EMBL" id="ETI52807.1"/>
    </source>
</evidence>
<name>V9FQV2_PHYNI</name>
<reference evidence="1 2" key="1">
    <citation type="submission" date="2013-11" db="EMBL/GenBank/DDBJ databases">
        <title>The Genome Sequence of Phytophthora parasitica P1569.</title>
        <authorList>
            <consortium name="The Broad Institute Genomics Platform"/>
            <person name="Russ C."/>
            <person name="Tyler B."/>
            <person name="Panabieres F."/>
            <person name="Shan W."/>
            <person name="Tripathy S."/>
            <person name="Grunwald N."/>
            <person name="Machado M."/>
            <person name="Johnson C.S."/>
            <person name="Arredondo F."/>
            <person name="Hong C."/>
            <person name="Coffey M."/>
            <person name="Young S.K."/>
            <person name="Zeng Q."/>
            <person name="Gargeya S."/>
            <person name="Fitzgerald M."/>
            <person name="Abouelleil A."/>
            <person name="Alvarado L."/>
            <person name="Chapman S.B."/>
            <person name="Gainer-Dewar J."/>
            <person name="Goldberg J."/>
            <person name="Griggs A."/>
            <person name="Gujja S."/>
            <person name="Hansen M."/>
            <person name="Howarth C."/>
            <person name="Imamovic A."/>
            <person name="Ireland A."/>
            <person name="Larimer J."/>
            <person name="McCowan C."/>
            <person name="Murphy C."/>
            <person name="Pearson M."/>
            <person name="Poon T.W."/>
            <person name="Priest M."/>
            <person name="Roberts A."/>
            <person name="Saif S."/>
            <person name="Shea T."/>
            <person name="Sykes S."/>
            <person name="Wortman J."/>
            <person name="Nusbaum C."/>
            <person name="Birren B."/>
        </authorList>
    </citation>
    <scope>NUCLEOTIDE SEQUENCE [LARGE SCALE GENOMIC DNA]</scope>
    <source>
        <strain evidence="1 2">P1569</strain>
    </source>
</reference>
<proteinExistence type="predicted"/>
<dbReference type="AlphaFoldDB" id="V9FQV2"/>
<accession>V9FQV2</accession>